<reference evidence="8" key="1">
    <citation type="journal article" date="2023" name="G3 (Bethesda)">
        <title>Whole genome assembly and annotation of the endangered Caribbean coral Acropora cervicornis.</title>
        <authorList>
            <person name="Selwyn J.D."/>
            <person name="Vollmer S.V."/>
        </authorList>
    </citation>
    <scope>NUCLEOTIDE SEQUENCE</scope>
    <source>
        <strain evidence="8">K2</strain>
    </source>
</reference>
<comment type="caution">
    <text evidence="8">The sequence shown here is derived from an EMBL/GenBank/DDBJ whole genome shotgun (WGS) entry which is preliminary data.</text>
</comment>
<dbReference type="Gene3D" id="1.25.10.10">
    <property type="entry name" value="Leucine-rich Repeat Variant"/>
    <property type="match status" value="1"/>
</dbReference>
<keyword evidence="4 5" id="KW-0472">Membrane</keyword>
<dbReference type="GO" id="GO:0016192">
    <property type="term" value="P:vesicle-mediated transport"/>
    <property type="evidence" value="ECO:0007669"/>
    <property type="project" value="UniProtKB-UniRule"/>
</dbReference>
<comment type="subunit">
    <text evidence="5">Adaptor protein complex 4 (AP-4) is a heterotetramer composed of two large adaptins, a medium adaptin and a small adaptin.</text>
</comment>
<organism evidence="8 9">
    <name type="scientific">Acropora cervicornis</name>
    <name type="common">Staghorn coral</name>
    <dbReference type="NCBI Taxonomy" id="6130"/>
    <lineage>
        <taxon>Eukaryota</taxon>
        <taxon>Metazoa</taxon>
        <taxon>Cnidaria</taxon>
        <taxon>Anthozoa</taxon>
        <taxon>Hexacorallia</taxon>
        <taxon>Scleractinia</taxon>
        <taxon>Astrocoeniina</taxon>
        <taxon>Acroporidae</taxon>
        <taxon>Acropora</taxon>
    </lineage>
</organism>
<dbReference type="GO" id="GO:0012505">
    <property type="term" value="C:endomembrane system"/>
    <property type="evidence" value="ECO:0007669"/>
    <property type="project" value="UniProtKB-SubCell"/>
</dbReference>
<keyword evidence="5" id="KW-0333">Golgi apparatus</keyword>
<feature type="domain" description="Clathrin/coatomer adaptor adaptin-like N-terminal" evidence="7">
    <location>
        <begin position="46"/>
        <end position="610"/>
    </location>
</feature>
<evidence type="ECO:0000256" key="1">
    <source>
        <dbReference type="ARBA" id="ARBA00004308"/>
    </source>
</evidence>
<dbReference type="GO" id="GO:0030124">
    <property type="term" value="C:AP-4 adaptor complex"/>
    <property type="evidence" value="ECO:0007669"/>
    <property type="project" value="UniProtKB-UniRule"/>
</dbReference>
<dbReference type="EMBL" id="JARQWQ010000020">
    <property type="protein sequence ID" value="KAK2565072.1"/>
    <property type="molecule type" value="Genomic_DNA"/>
</dbReference>
<comment type="similarity">
    <text evidence="5">Belongs to the adaptor complexes large subunit family.</text>
</comment>
<evidence type="ECO:0000313" key="9">
    <source>
        <dbReference type="Proteomes" id="UP001249851"/>
    </source>
</evidence>
<evidence type="ECO:0000256" key="3">
    <source>
        <dbReference type="ARBA" id="ARBA00022927"/>
    </source>
</evidence>
<keyword evidence="3 5" id="KW-0653">Protein transport</keyword>
<dbReference type="InterPro" id="IPR011989">
    <property type="entry name" value="ARM-like"/>
</dbReference>
<keyword evidence="2 5" id="KW-0813">Transport</keyword>
<reference evidence="8" key="2">
    <citation type="journal article" date="2023" name="Science">
        <title>Genomic signatures of disease resistance in endangered staghorn corals.</title>
        <authorList>
            <person name="Vollmer S.V."/>
            <person name="Selwyn J.D."/>
            <person name="Despard B.A."/>
            <person name="Roesel C.L."/>
        </authorList>
    </citation>
    <scope>NUCLEOTIDE SEQUENCE</scope>
    <source>
        <strain evidence="8">K2</strain>
    </source>
</reference>
<comment type="function">
    <text evidence="5">Subunit of novel type of clathrin- or non-clathrin-associated protein coat involved in targeting proteins from the trans-Golgi network (TGN) to the endosomal-lysosomal system.</text>
</comment>
<dbReference type="InterPro" id="IPR016024">
    <property type="entry name" value="ARM-type_fold"/>
</dbReference>
<dbReference type="Proteomes" id="UP001249851">
    <property type="component" value="Unassembled WGS sequence"/>
</dbReference>
<evidence type="ECO:0000259" key="7">
    <source>
        <dbReference type="Pfam" id="PF01602"/>
    </source>
</evidence>
<accession>A0AAD9QPE7</accession>
<dbReference type="GO" id="GO:0006886">
    <property type="term" value="P:intracellular protein transport"/>
    <property type="evidence" value="ECO:0007669"/>
    <property type="project" value="UniProtKB-UniRule"/>
</dbReference>
<dbReference type="SUPFAM" id="SSF48371">
    <property type="entry name" value="ARM repeat"/>
    <property type="match status" value="1"/>
</dbReference>
<evidence type="ECO:0000256" key="5">
    <source>
        <dbReference type="PIRNR" id="PIRNR037097"/>
    </source>
</evidence>
<comment type="subcellular location">
    <subcellularLocation>
        <location evidence="1">Endomembrane system</location>
    </subcellularLocation>
</comment>
<dbReference type="Pfam" id="PF01602">
    <property type="entry name" value="Adaptin_N"/>
    <property type="match status" value="1"/>
</dbReference>
<feature type="compositionally biased region" description="Low complexity" evidence="6">
    <location>
        <begin position="753"/>
        <end position="771"/>
    </location>
</feature>
<feature type="compositionally biased region" description="Basic and acidic residues" evidence="6">
    <location>
        <begin position="700"/>
        <end position="715"/>
    </location>
</feature>
<keyword evidence="9" id="KW-1185">Reference proteome</keyword>
<feature type="region of interest" description="Disordered" evidence="6">
    <location>
        <begin position="670"/>
        <end position="791"/>
    </location>
</feature>
<dbReference type="InterPro" id="IPR017109">
    <property type="entry name" value="AP4_complex_esu"/>
</dbReference>
<dbReference type="InterPro" id="IPR050840">
    <property type="entry name" value="Adaptor_Complx_Large_Subunit"/>
</dbReference>
<protein>
    <recommendedName>
        <fullName evidence="5">AP-4 complex subunit epsilon</fullName>
    </recommendedName>
</protein>
<dbReference type="PIRSF" id="PIRSF037097">
    <property type="entry name" value="AP4_complex_epsilon"/>
    <property type="match status" value="1"/>
</dbReference>
<evidence type="ECO:0000256" key="4">
    <source>
        <dbReference type="ARBA" id="ARBA00023136"/>
    </source>
</evidence>
<name>A0AAD9QPE7_ACRCE</name>
<evidence type="ECO:0000313" key="8">
    <source>
        <dbReference type="EMBL" id="KAK2565072.1"/>
    </source>
</evidence>
<dbReference type="PROSITE" id="PS51257">
    <property type="entry name" value="PROKAR_LIPOPROTEIN"/>
    <property type="match status" value="1"/>
</dbReference>
<gene>
    <name evidence="8" type="ORF">P5673_010980</name>
</gene>
<proteinExistence type="inferred from homology"/>
<dbReference type="InterPro" id="IPR002553">
    <property type="entry name" value="Clathrin/coatomer_adapt-like_N"/>
</dbReference>
<dbReference type="PANTHER" id="PTHR22780">
    <property type="entry name" value="ADAPTIN, ALPHA/GAMMA/EPSILON"/>
    <property type="match status" value="1"/>
</dbReference>
<evidence type="ECO:0000256" key="6">
    <source>
        <dbReference type="SAM" id="MobiDB-lite"/>
    </source>
</evidence>
<sequence>MAYKGSANLPSFITGCYGPNSNSSRAFQSLVRAIGEAKSKHEEDRIIVKELGLLKDKLTQRDLSTKEMRENLVRLIYCQMLGHDVSSGYVEAIKFAEQQSTLDKRVGYLAASLFLHEDHELIVLLINTLQKDLKSTNVIEVCCALTVVCKLINKDMMPALLPQVLQLLQSKRDIVRKKAVMALHSFYIKSPSSIPDLKEHAKKAIMDKDPGVMCASLQVFNELIKASPTECKDLVPVFVSLQKMIVEGKLAPEYDYHGVSSPWIQVKLLRMLGLLGADDQRASQKMYSVLGRTLTNLNTNSLISYAVAYECTRTITAIYPDKGLIGKAAKCVGIFLVAKTNDIKYVGITTLTSLLQVGSGFVMESAYQRFVIDCLDDPDETLKRKTLDLLCHITNAFNVETVCEKLLSFLKSTTDVDLHFRAELVDRITELAERYPFDSYPREIPVKDCLKYAPDNSWYILTMNEIFELGGSLVRETVSHNLMRFLAEGTDDEDADNEIRRFAVMSYMDLLEKPVLSDILVRVICWVLGEYSYTASEYEPEVILEELITLLERKFEDPGTKAWVLSAIGKLISQMGQPVGSMRDVLEKYASGVDVELRQRSLEIDKLSKNTIVMQSVLPVDGCCEDLEVDESLSFMDSFVSEALANGASPYKPMSERRVEEKIKETLDQGPTLNFTPYENPIKKPINPPTLQADKNLAVTEERAKSQEIPKDESKLKKRPKEKKLENPVSTEKLFTGKAIWGPGGYANDRARSGSVDSSNKSDSSSRSTGSEQAAVKTNSEVRASQFRFLP</sequence>
<dbReference type="AlphaFoldDB" id="A0AAD9QPE7"/>
<evidence type="ECO:0000256" key="2">
    <source>
        <dbReference type="ARBA" id="ARBA00022448"/>
    </source>
</evidence>